<keyword evidence="4" id="KW-0805">Transcription regulation</keyword>
<dbReference type="KEGG" id="bid:Bind_3906"/>
<evidence type="ECO:0000256" key="5">
    <source>
        <dbReference type="ARBA" id="ARBA00023125"/>
    </source>
</evidence>
<dbReference type="Gene3D" id="3.40.50.300">
    <property type="entry name" value="P-loop containing nucleotide triphosphate hydrolases"/>
    <property type="match status" value="1"/>
</dbReference>
<dbReference type="Gene3D" id="1.10.8.60">
    <property type="match status" value="1"/>
</dbReference>
<keyword evidence="3" id="KW-0902">Two-component regulatory system</keyword>
<dbReference type="InterPro" id="IPR003593">
    <property type="entry name" value="AAA+_ATPase"/>
</dbReference>
<keyword evidence="9" id="KW-0614">Plasmid</keyword>
<evidence type="ECO:0000256" key="1">
    <source>
        <dbReference type="ARBA" id="ARBA00022741"/>
    </source>
</evidence>
<keyword evidence="6" id="KW-0010">Activator</keyword>
<dbReference type="RefSeq" id="WP_012382822.1">
    <property type="nucleotide sequence ID" value="NC_010578.1"/>
</dbReference>
<keyword evidence="7" id="KW-0804">Transcription</keyword>
<dbReference type="InterPro" id="IPR025943">
    <property type="entry name" value="Sigma_54_int_dom_ATP-bd_2"/>
</dbReference>
<protein>
    <submittedName>
        <fullName evidence="9">Sigma-54 factor interaction domain-containing protein</fullName>
    </submittedName>
</protein>
<dbReference type="Proteomes" id="UP000001695">
    <property type="component" value="Plasmid pBIND02"/>
</dbReference>
<dbReference type="InterPro" id="IPR029016">
    <property type="entry name" value="GAF-like_dom_sf"/>
</dbReference>
<dbReference type="Pfam" id="PF25601">
    <property type="entry name" value="AAA_lid_14"/>
    <property type="match status" value="1"/>
</dbReference>
<evidence type="ECO:0000256" key="2">
    <source>
        <dbReference type="ARBA" id="ARBA00022840"/>
    </source>
</evidence>
<dbReference type="PANTHER" id="PTHR32071">
    <property type="entry name" value="TRANSCRIPTIONAL REGULATORY PROTEIN"/>
    <property type="match status" value="1"/>
</dbReference>
<dbReference type="Gene3D" id="3.30.450.40">
    <property type="match status" value="1"/>
</dbReference>
<dbReference type="FunFam" id="3.40.50.300:FF:000006">
    <property type="entry name" value="DNA-binding transcriptional regulator NtrC"/>
    <property type="match status" value="1"/>
</dbReference>
<dbReference type="InterPro" id="IPR025662">
    <property type="entry name" value="Sigma_54_int_dom_ATP-bd_1"/>
</dbReference>
<dbReference type="Pfam" id="PF01590">
    <property type="entry name" value="GAF"/>
    <property type="match status" value="1"/>
</dbReference>
<evidence type="ECO:0000313" key="10">
    <source>
        <dbReference type="Proteomes" id="UP000001695"/>
    </source>
</evidence>
<evidence type="ECO:0000259" key="8">
    <source>
        <dbReference type="PROSITE" id="PS50045"/>
    </source>
</evidence>
<dbReference type="SUPFAM" id="SSF46689">
    <property type="entry name" value="Homeodomain-like"/>
    <property type="match status" value="1"/>
</dbReference>
<dbReference type="InterPro" id="IPR027417">
    <property type="entry name" value="P-loop_NTPase"/>
</dbReference>
<dbReference type="eggNOG" id="COG3284">
    <property type="taxonomic scope" value="Bacteria"/>
</dbReference>
<evidence type="ECO:0000256" key="3">
    <source>
        <dbReference type="ARBA" id="ARBA00023012"/>
    </source>
</evidence>
<evidence type="ECO:0000256" key="4">
    <source>
        <dbReference type="ARBA" id="ARBA00023015"/>
    </source>
</evidence>
<dbReference type="InterPro" id="IPR058031">
    <property type="entry name" value="AAA_lid_NorR"/>
</dbReference>
<dbReference type="Pfam" id="PF02954">
    <property type="entry name" value="HTH_8"/>
    <property type="match status" value="1"/>
</dbReference>
<geneLocation type="plasmid" evidence="9 10">
    <name>pBIND02</name>
</geneLocation>
<dbReference type="OrthoDB" id="9762726at2"/>
<evidence type="ECO:0000313" key="9">
    <source>
        <dbReference type="EMBL" id="ACB97433.1"/>
    </source>
</evidence>
<evidence type="ECO:0000256" key="7">
    <source>
        <dbReference type="ARBA" id="ARBA00023163"/>
    </source>
</evidence>
<dbReference type="InterPro" id="IPR002078">
    <property type="entry name" value="Sigma_54_int"/>
</dbReference>
<organism evidence="9 10">
    <name type="scientific">Beijerinckia indica subsp. indica (strain ATCC 9039 / DSM 1715 / NCIMB 8712)</name>
    <dbReference type="NCBI Taxonomy" id="395963"/>
    <lineage>
        <taxon>Bacteria</taxon>
        <taxon>Pseudomonadati</taxon>
        <taxon>Pseudomonadota</taxon>
        <taxon>Alphaproteobacteria</taxon>
        <taxon>Hyphomicrobiales</taxon>
        <taxon>Beijerinckiaceae</taxon>
        <taxon>Beijerinckia</taxon>
    </lineage>
</organism>
<dbReference type="EMBL" id="CP001018">
    <property type="protein sequence ID" value="ACB97433.1"/>
    <property type="molecule type" value="Genomic_DNA"/>
</dbReference>
<reference evidence="9 10" key="1">
    <citation type="submission" date="2008-03" db="EMBL/GenBank/DDBJ databases">
        <title>Complete sequence of plasmid2 of Beijerinckia indica subsp. indica ATCC 9039.</title>
        <authorList>
            <consortium name="US DOE Joint Genome Institute"/>
            <person name="Copeland A."/>
            <person name="Lucas S."/>
            <person name="Lapidus A."/>
            <person name="Glavina del Rio T."/>
            <person name="Dalin E."/>
            <person name="Tice H."/>
            <person name="Bruce D."/>
            <person name="Goodwin L."/>
            <person name="Pitluck S."/>
            <person name="LaButti K."/>
            <person name="Schmutz J."/>
            <person name="Larimer F."/>
            <person name="Land M."/>
            <person name="Hauser L."/>
            <person name="Kyrpides N."/>
            <person name="Ivanova N."/>
            <person name="Dunfield P.F."/>
            <person name="Dedysh S.N."/>
            <person name="Liesack W."/>
            <person name="Saw J.H."/>
            <person name="Alam M."/>
            <person name="Chen Y."/>
            <person name="Murrell J.C."/>
            <person name="Richardson P."/>
        </authorList>
    </citation>
    <scope>NUCLEOTIDE SEQUENCE [LARGE SCALE GENOMIC DNA]</scope>
    <source>
        <strain evidence="10">ATCC 9039 / DSM 1715 / NCIMB 8712</strain>
        <plasmid evidence="9 10">pBIND02</plasmid>
    </source>
</reference>
<dbReference type="InterPro" id="IPR003018">
    <property type="entry name" value="GAF"/>
</dbReference>
<dbReference type="SMART" id="SM00382">
    <property type="entry name" value="AAA"/>
    <property type="match status" value="1"/>
</dbReference>
<proteinExistence type="predicted"/>
<sequence length="680" mass="74694">MSRTAMNQTFSVPEKDPDIMASWERFMNGDVSATSSLRDLIDQSWRRCHDADIDHRRNQAPPPVKQDTLHALRDECAELIEASAPVMASARDFLGETSTVMVLTNSTGLILSQEGDVSLRGAAENVHLLPGANWSEFTCGTNAIGTAIEIGRPIQIHSNEHYCSGIKRWSCSASIIKNPCDGSTLGVIDVSGLSHSYSRHSLALVVATAGRIESRIAQMEMDLRYRLLEGCMDRLTAHSTDGIVVLDRHGRAIKANTHAAVMLADLGAPQSLTRNNLFSLTLDWRRGHDLPEHLPPWIQKEWLTPMNAGGKRLGVILTIPNRQGASAKLARASTRIALPPSEPERTRIFPKLVGQAPALLLAAARARQIAKSSVPVLLLGETGVGKEVFARDLHEASAVGKGPFIALNCGGLSRDLLTSELFGYAEGSFTGARRGGMMGKIEAANGGTLFLDEIGELPTDLQPLFLRVLEEREICRIGEVQPRKVNFRLVAATNRDLRMETQASRFRMDLYYRLSVISITIPPLRERSEDIPLLAEHFTALFTKQYGLPSRHISADIMNALQQHDWPGNIRELRNVIEGILLTSANETLTKADLPPEFSALTNKLPSTGNSDTSSSALTPIENAERETIVRMLRTHHGNMTAVARELGIAKSTLYVKMKIFQLENIAHDLRASSGNIKPY</sequence>
<gene>
    <name evidence="9" type="ordered locus">Bind_3906</name>
</gene>
<keyword evidence="2" id="KW-0067">ATP-binding</keyword>
<dbReference type="InterPro" id="IPR025944">
    <property type="entry name" value="Sigma_54_int_dom_CS"/>
</dbReference>
<dbReference type="PROSITE" id="PS50045">
    <property type="entry name" value="SIGMA54_INTERACT_4"/>
    <property type="match status" value="1"/>
</dbReference>
<dbReference type="InterPro" id="IPR009057">
    <property type="entry name" value="Homeodomain-like_sf"/>
</dbReference>
<evidence type="ECO:0000256" key="6">
    <source>
        <dbReference type="ARBA" id="ARBA00023159"/>
    </source>
</evidence>
<dbReference type="GO" id="GO:0000160">
    <property type="term" value="P:phosphorelay signal transduction system"/>
    <property type="evidence" value="ECO:0007669"/>
    <property type="project" value="UniProtKB-KW"/>
</dbReference>
<keyword evidence="5" id="KW-0238">DNA-binding</keyword>
<dbReference type="Pfam" id="PF00158">
    <property type="entry name" value="Sigma54_activat"/>
    <property type="match status" value="1"/>
</dbReference>
<dbReference type="CDD" id="cd00009">
    <property type="entry name" value="AAA"/>
    <property type="match status" value="1"/>
</dbReference>
<dbReference type="GO" id="GO:0005524">
    <property type="term" value="F:ATP binding"/>
    <property type="evidence" value="ECO:0007669"/>
    <property type="project" value="UniProtKB-KW"/>
</dbReference>
<dbReference type="PRINTS" id="PR01590">
    <property type="entry name" value="HTHFIS"/>
</dbReference>
<name>B2ILN3_BEII9</name>
<dbReference type="InterPro" id="IPR002197">
    <property type="entry name" value="HTH_Fis"/>
</dbReference>
<dbReference type="PROSITE" id="PS00688">
    <property type="entry name" value="SIGMA54_INTERACT_3"/>
    <property type="match status" value="1"/>
</dbReference>
<feature type="domain" description="Sigma-54 factor interaction" evidence="8">
    <location>
        <begin position="352"/>
        <end position="582"/>
    </location>
</feature>
<dbReference type="PROSITE" id="PS00675">
    <property type="entry name" value="SIGMA54_INTERACT_1"/>
    <property type="match status" value="1"/>
</dbReference>
<dbReference type="GO" id="GO:0043565">
    <property type="term" value="F:sequence-specific DNA binding"/>
    <property type="evidence" value="ECO:0007669"/>
    <property type="project" value="InterPro"/>
</dbReference>
<dbReference type="SUPFAM" id="SSF52540">
    <property type="entry name" value="P-loop containing nucleoside triphosphate hydrolases"/>
    <property type="match status" value="1"/>
</dbReference>
<keyword evidence="10" id="KW-1185">Reference proteome</keyword>
<dbReference type="Gene3D" id="1.10.10.60">
    <property type="entry name" value="Homeodomain-like"/>
    <property type="match status" value="1"/>
</dbReference>
<dbReference type="AlphaFoldDB" id="B2ILN3"/>
<dbReference type="GO" id="GO:0006355">
    <property type="term" value="P:regulation of DNA-templated transcription"/>
    <property type="evidence" value="ECO:0007669"/>
    <property type="project" value="InterPro"/>
</dbReference>
<dbReference type="HOGENOM" id="CLU_000445_8_12_5"/>
<accession>B2ILN3</accession>
<dbReference type="PROSITE" id="PS00676">
    <property type="entry name" value="SIGMA54_INTERACT_2"/>
    <property type="match status" value="1"/>
</dbReference>
<keyword evidence="1" id="KW-0547">Nucleotide-binding</keyword>